<comment type="caution">
    <text evidence="1">The sequence shown here is derived from an EMBL/GenBank/DDBJ whole genome shotgun (WGS) entry which is preliminary data.</text>
</comment>
<name>A0A2W5UAM9_9BACT</name>
<dbReference type="EMBL" id="QFQP01000040">
    <property type="protein sequence ID" value="PZR06018.1"/>
    <property type="molecule type" value="Genomic_DNA"/>
</dbReference>
<evidence type="ECO:0000313" key="1">
    <source>
        <dbReference type="EMBL" id="PZR06018.1"/>
    </source>
</evidence>
<evidence type="ECO:0000313" key="2">
    <source>
        <dbReference type="Proteomes" id="UP000249061"/>
    </source>
</evidence>
<protein>
    <recommendedName>
        <fullName evidence="3">Outer membrane protein beta-barrel domain-containing protein</fullName>
    </recommendedName>
</protein>
<organism evidence="1 2">
    <name type="scientific">Archangium gephyra</name>
    <dbReference type="NCBI Taxonomy" id="48"/>
    <lineage>
        <taxon>Bacteria</taxon>
        <taxon>Pseudomonadati</taxon>
        <taxon>Myxococcota</taxon>
        <taxon>Myxococcia</taxon>
        <taxon>Myxococcales</taxon>
        <taxon>Cystobacterineae</taxon>
        <taxon>Archangiaceae</taxon>
        <taxon>Archangium</taxon>
    </lineage>
</organism>
<proteinExistence type="predicted"/>
<gene>
    <name evidence="1" type="ORF">DI536_30805</name>
</gene>
<reference evidence="1 2" key="1">
    <citation type="submission" date="2017-08" db="EMBL/GenBank/DDBJ databases">
        <title>Infants hospitalized years apart are colonized by the same room-sourced microbial strains.</title>
        <authorList>
            <person name="Brooks B."/>
            <person name="Olm M.R."/>
            <person name="Firek B.A."/>
            <person name="Baker R."/>
            <person name="Thomas B.C."/>
            <person name="Morowitz M.J."/>
            <person name="Banfield J.F."/>
        </authorList>
    </citation>
    <scope>NUCLEOTIDE SEQUENCE [LARGE SCALE GENOMIC DNA]</scope>
    <source>
        <strain evidence="1">S2_003_000_R2_14</strain>
    </source>
</reference>
<sequence length="142" mass="15172">MLLINPGDLFNGTVSLEYERALTSWFGLTAGVSVWAFRGPFSFAGDPSYTALGHELGARFHFIRDAPGGLWLGPSVHGGVLFNGSDGSVSRPWSWGLGAAIGYNFIIGEHFTFQIGGGGGFNDYGNRLVWSPRLKLGIGASF</sequence>
<evidence type="ECO:0008006" key="3">
    <source>
        <dbReference type="Google" id="ProtNLM"/>
    </source>
</evidence>
<dbReference type="Proteomes" id="UP000249061">
    <property type="component" value="Unassembled WGS sequence"/>
</dbReference>
<accession>A0A2W5UAM9</accession>
<dbReference type="AlphaFoldDB" id="A0A2W5UAM9"/>